<evidence type="ECO:0000256" key="1">
    <source>
        <dbReference type="SAM" id="MobiDB-lite"/>
    </source>
</evidence>
<feature type="compositionally biased region" description="Basic residues" evidence="1">
    <location>
        <begin position="79"/>
        <end position="90"/>
    </location>
</feature>
<comment type="caution">
    <text evidence="2">The sequence shown here is derived from an EMBL/GenBank/DDBJ whole genome shotgun (WGS) entry which is preliminary data.</text>
</comment>
<organism evidence="2 3">
    <name type="scientific">Paramuricea clavata</name>
    <name type="common">Red gorgonian</name>
    <name type="synonym">Violescent sea-whip</name>
    <dbReference type="NCBI Taxonomy" id="317549"/>
    <lineage>
        <taxon>Eukaryota</taxon>
        <taxon>Metazoa</taxon>
        <taxon>Cnidaria</taxon>
        <taxon>Anthozoa</taxon>
        <taxon>Octocorallia</taxon>
        <taxon>Malacalcyonacea</taxon>
        <taxon>Plexauridae</taxon>
        <taxon>Paramuricea</taxon>
    </lineage>
</organism>
<evidence type="ECO:0000313" key="3">
    <source>
        <dbReference type="Proteomes" id="UP001152795"/>
    </source>
</evidence>
<evidence type="ECO:0000313" key="2">
    <source>
        <dbReference type="EMBL" id="CAB4017739.1"/>
    </source>
</evidence>
<dbReference type="Proteomes" id="UP001152795">
    <property type="component" value="Unassembled WGS sequence"/>
</dbReference>
<protein>
    <submittedName>
        <fullName evidence="2">Uncharacterized protein</fullName>
    </submittedName>
</protein>
<feature type="region of interest" description="Disordered" evidence="1">
    <location>
        <begin position="75"/>
        <end position="96"/>
    </location>
</feature>
<dbReference type="AlphaFoldDB" id="A0A7D9ISK8"/>
<feature type="non-terminal residue" evidence="2">
    <location>
        <position position="96"/>
    </location>
</feature>
<proteinExistence type="predicted"/>
<keyword evidence="3" id="KW-1185">Reference proteome</keyword>
<accession>A0A7D9ISK8</accession>
<sequence>MEELKVMWNGVHLVSSLSGIPLIFKAALLYTSSDIPASRKLSGFKGHSSGGFCENKITWGLTKKTGQNVRVKTTGVKQTKCHNARRRKIWRRQESM</sequence>
<dbReference type="EMBL" id="CACRXK020009689">
    <property type="protein sequence ID" value="CAB4017739.1"/>
    <property type="molecule type" value="Genomic_DNA"/>
</dbReference>
<name>A0A7D9ISK8_PARCT</name>
<gene>
    <name evidence="2" type="ORF">PACLA_8A074628</name>
</gene>
<reference evidence="2" key="1">
    <citation type="submission" date="2020-04" db="EMBL/GenBank/DDBJ databases">
        <authorList>
            <person name="Alioto T."/>
            <person name="Alioto T."/>
            <person name="Gomez Garrido J."/>
        </authorList>
    </citation>
    <scope>NUCLEOTIDE SEQUENCE</scope>
    <source>
        <strain evidence="2">A484AB</strain>
    </source>
</reference>